<sequence length="263" mass="28658">MVIKKYTNFNLSSITSIDLSSKDNEALVGSADGKVFILDLSNEKSLHCFSNSSWEYINNGLYFRSSRDNSNMGAQIMKKGESEDFSLGHRPIDGSNSKIISVIYSDKLVEDGPSFLSISNNGVFRAWSLVSHSCANLSLGSTKKGHRQLLISENSSLISSRNPLENKVSAKSISKIGVGSKNQFTGRRSQLDSRSSSISYENVSENGGSFGNFLDNKKLESSMSKNSVCDNPDLISCAELLSLSNGSFILAIGYKDGVVRLYI</sequence>
<dbReference type="InterPro" id="IPR036322">
    <property type="entry name" value="WD40_repeat_dom_sf"/>
</dbReference>
<gene>
    <name evidence="1" type="ORF">AYI68_g9</name>
</gene>
<dbReference type="SUPFAM" id="SSF50978">
    <property type="entry name" value="WD40 repeat-like"/>
    <property type="match status" value="1"/>
</dbReference>
<proteinExistence type="predicted"/>
<dbReference type="Proteomes" id="UP000187455">
    <property type="component" value="Unassembled WGS sequence"/>
</dbReference>
<protein>
    <submittedName>
        <fullName evidence="1">Uncharacterized protein</fullName>
    </submittedName>
</protein>
<reference evidence="1 2" key="1">
    <citation type="journal article" date="2016" name="Mol. Biol. Evol.">
        <title>Genome-Wide Survey of Gut Fungi (Harpellales) Reveals the First Horizontally Transferred Ubiquitin Gene from a Mosquito Host.</title>
        <authorList>
            <person name="Wang Y."/>
            <person name="White M.M."/>
            <person name="Kvist S."/>
            <person name="Moncalvo J.M."/>
        </authorList>
    </citation>
    <scope>NUCLEOTIDE SEQUENCE [LARGE SCALE GENOMIC DNA]</scope>
    <source>
        <strain evidence="1 2">ALG-7-W6</strain>
    </source>
</reference>
<dbReference type="InterPro" id="IPR015943">
    <property type="entry name" value="WD40/YVTN_repeat-like_dom_sf"/>
</dbReference>
<evidence type="ECO:0000313" key="2">
    <source>
        <dbReference type="Proteomes" id="UP000187455"/>
    </source>
</evidence>
<accession>A0A1R0H9E9</accession>
<evidence type="ECO:0000313" key="1">
    <source>
        <dbReference type="EMBL" id="OLY85795.1"/>
    </source>
</evidence>
<comment type="caution">
    <text evidence="1">The sequence shown here is derived from an EMBL/GenBank/DDBJ whole genome shotgun (WGS) entry which is preliminary data.</text>
</comment>
<dbReference type="EMBL" id="LSSL01000003">
    <property type="protein sequence ID" value="OLY85795.1"/>
    <property type="molecule type" value="Genomic_DNA"/>
</dbReference>
<name>A0A1R0H9E9_9FUNG</name>
<dbReference type="Gene3D" id="2.130.10.10">
    <property type="entry name" value="YVTN repeat-like/Quinoprotein amine dehydrogenase"/>
    <property type="match status" value="1"/>
</dbReference>
<keyword evidence="2" id="KW-1185">Reference proteome</keyword>
<organism evidence="1 2">
    <name type="scientific">Smittium mucronatum</name>
    <dbReference type="NCBI Taxonomy" id="133383"/>
    <lineage>
        <taxon>Eukaryota</taxon>
        <taxon>Fungi</taxon>
        <taxon>Fungi incertae sedis</taxon>
        <taxon>Zoopagomycota</taxon>
        <taxon>Kickxellomycotina</taxon>
        <taxon>Harpellomycetes</taxon>
        <taxon>Harpellales</taxon>
        <taxon>Legeriomycetaceae</taxon>
        <taxon>Smittium</taxon>
    </lineage>
</organism>
<dbReference type="OrthoDB" id="242910at2759"/>
<dbReference type="AlphaFoldDB" id="A0A1R0H9E9"/>